<evidence type="ECO:0000256" key="3">
    <source>
        <dbReference type="HAMAP-Rule" id="MF_00088"/>
    </source>
</evidence>
<dbReference type="RefSeq" id="WP_052880828.1">
    <property type="nucleotide sequence ID" value="NZ_CP010904.1"/>
</dbReference>
<name>A0A0G3EF45_9BACT</name>
<dbReference type="KEGG" id="vbl:L21SP4_00104"/>
<evidence type="ECO:0000256" key="2">
    <source>
        <dbReference type="ARBA" id="ARBA00022884"/>
    </source>
</evidence>
<dbReference type="GO" id="GO:0009252">
    <property type="term" value="P:peptidoglycan biosynthetic process"/>
    <property type="evidence" value="ECO:0007669"/>
    <property type="project" value="UniProtKB-UniRule"/>
</dbReference>
<dbReference type="NCBIfam" id="NF002201">
    <property type="entry name" value="PRK01064.1"/>
    <property type="match status" value="1"/>
</dbReference>
<dbReference type="STRING" id="1307763.L21SP4_00104"/>
<organism evidence="4 5">
    <name type="scientific">Kiritimatiella glycovorans</name>
    <dbReference type="NCBI Taxonomy" id="1307763"/>
    <lineage>
        <taxon>Bacteria</taxon>
        <taxon>Pseudomonadati</taxon>
        <taxon>Kiritimatiellota</taxon>
        <taxon>Kiritimatiellia</taxon>
        <taxon>Kiritimatiellales</taxon>
        <taxon>Kiritimatiellaceae</taxon>
        <taxon>Kiritimatiella</taxon>
    </lineage>
</organism>
<dbReference type="SUPFAM" id="SSF54814">
    <property type="entry name" value="Prokaryotic type KH domain (KH-domain type II)"/>
    <property type="match status" value="1"/>
</dbReference>
<dbReference type="OrthoDB" id="9812389at2"/>
<comment type="subunit">
    <text evidence="3">Forms a complex with KhpB.</text>
</comment>
<accession>A0A0G3EF45</accession>
<dbReference type="HAMAP" id="MF_00088">
    <property type="entry name" value="KhpA"/>
    <property type="match status" value="1"/>
</dbReference>
<dbReference type="CDD" id="cd22533">
    <property type="entry name" value="KH-II_YlqC-like"/>
    <property type="match status" value="1"/>
</dbReference>
<dbReference type="InterPro" id="IPR009019">
    <property type="entry name" value="KH_sf_prok-type"/>
</dbReference>
<dbReference type="GO" id="GO:0071555">
    <property type="term" value="P:cell wall organization"/>
    <property type="evidence" value="ECO:0007669"/>
    <property type="project" value="UniProtKB-KW"/>
</dbReference>
<dbReference type="InterPro" id="IPR015946">
    <property type="entry name" value="KH_dom-like_a/b"/>
</dbReference>
<keyword evidence="5" id="KW-1185">Reference proteome</keyword>
<dbReference type="GO" id="GO:0003723">
    <property type="term" value="F:RNA binding"/>
    <property type="evidence" value="ECO:0007669"/>
    <property type="project" value="UniProtKB-UniRule"/>
</dbReference>
<dbReference type="AlphaFoldDB" id="A0A0G3EF45"/>
<keyword evidence="3" id="KW-0133">Cell shape</keyword>
<dbReference type="GO" id="GO:0008360">
    <property type="term" value="P:regulation of cell shape"/>
    <property type="evidence" value="ECO:0007669"/>
    <property type="project" value="UniProtKB-KW"/>
</dbReference>
<gene>
    <name evidence="3" type="primary">khpA</name>
    <name evidence="4" type="ORF">L21SP4_00104</name>
</gene>
<dbReference type="Pfam" id="PF13083">
    <property type="entry name" value="KH_KhpA-B"/>
    <property type="match status" value="1"/>
</dbReference>
<keyword evidence="2 3" id="KW-0694">RNA-binding</keyword>
<keyword evidence="1 3" id="KW-0963">Cytoplasm</keyword>
<dbReference type="GO" id="GO:0005737">
    <property type="term" value="C:cytoplasm"/>
    <property type="evidence" value="ECO:0007669"/>
    <property type="project" value="UniProtKB-SubCell"/>
</dbReference>
<evidence type="ECO:0000256" key="1">
    <source>
        <dbReference type="ARBA" id="ARBA00022490"/>
    </source>
</evidence>
<proteinExistence type="inferred from homology"/>
<dbReference type="Proteomes" id="UP000035268">
    <property type="component" value="Chromosome"/>
</dbReference>
<dbReference type="PANTHER" id="PTHR34654">
    <property type="entry name" value="UPF0109 PROTEIN SCO5592"/>
    <property type="match status" value="1"/>
</dbReference>
<comment type="subcellular location">
    <subcellularLocation>
        <location evidence="3">Cytoplasm</location>
    </subcellularLocation>
</comment>
<comment type="function">
    <text evidence="3">A probable RNA chaperone. Forms a complex with KhpB which binds to cellular RNA and controls its expression. Plays a role in peptidoglycan (PG) homeostasis and cell length regulation.</text>
</comment>
<keyword evidence="3" id="KW-0961">Cell wall biogenesis/degradation</keyword>
<protein>
    <recommendedName>
        <fullName evidence="3">RNA-binding protein KhpA</fullName>
    </recommendedName>
    <alternativeName>
        <fullName evidence="3">KH-domain protein A</fullName>
    </alternativeName>
</protein>
<comment type="similarity">
    <text evidence="3">Belongs to the KhpA RNA-binding protein family.</text>
</comment>
<keyword evidence="3" id="KW-0143">Chaperone</keyword>
<dbReference type="EMBL" id="CP010904">
    <property type="protein sequence ID" value="AKJ63390.1"/>
    <property type="molecule type" value="Genomic_DNA"/>
</dbReference>
<reference evidence="4 5" key="2">
    <citation type="journal article" date="2016" name="ISME J.">
        <title>Characterization of the first cultured representative of Verrucomicrobia subdivision 5 indicates the proposal of a novel phylum.</title>
        <authorList>
            <person name="Spring S."/>
            <person name="Bunk B."/>
            <person name="Sproer C."/>
            <person name="Schumann P."/>
            <person name="Rohde M."/>
            <person name="Tindall B.J."/>
            <person name="Klenk H.P."/>
        </authorList>
    </citation>
    <scope>NUCLEOTIDE SEQUENCE [LARGE SCALE GENOMIC DNA]</scope>
    <source>
        <strain evidence="4 5">L21-Fru-AB</strain>
    </source>
</reference>
<reference evidence="5" key="1">
    <citation type="submission" date="2015-02" db="EMBL/GenBank/DDBJ databases">
        <title>Description and complete genome sequence of the first cultured representative of the subdivision 5 of the Verrucomicrobia phylum.</title>
        <authorList>
            <person name="Spring S."/>
            <person name="Bunk B."/>
            <person name="Sproer C."/>
            <person name="Klenk H.-P."/>
        </authorList>
    </citation>
    <scope>NUCLEOTIDE SEQUENCE [LARGE SCALE GENOMIC DNA]</scope>
    <source>
        <strain evidence="5">L21-Fru-AB</strain>
    </source>
</reference>
<dbReference type="InterPro" id="IPR020627">
    <property type="entry name" value="KhpA"/>
</dbReference>
<evidence type="ECO:0000313" key="4">
    <source>
        <dbReference type="EMBL" id="AKJ63390.1"/>
    </source>
</evidence>
<evidence type="ECO:0000313" key="5">
    <source>
        <dbReference type="Proteomes" id="UP000035268"/>
    </source>
</evidence>
<dbReference type="PANTHER" id="PTHR34654:SF1">
    <property type="entry name" value="RNA-BINDING PROTEIN KHPA"/>
    <property type="match status" value="1"/>
</dbReference>
<dbReference type="Gene3D" id="3.30.300.20">
    <property type="match status" value="1"/>
</dbReference>
<sequence length="76" mass="8452">MKDLIENLARALVDHPDDVSLTEIDGEKTVIYELRCNKEDIGKLIGRNGKTVGAMRTLLSTLAAKKGRRVMLEVVE</sequence>